<evidence type="ECO:0000259" key="1">
    <source>
        <dbReference type="Pfam" id="PF12728"/>
    </source>
</evidence>
<dbReference type="Proteomes" id="UP000095332">
    <property type="component" value="Unassembled WGS sequence"/>
</dbReference>
<dbReference type="Pfam" id="PF12728">
    <property type="entry name" value="HTH_17"/>
    <property type="match status" value="1"/>
</dbReference>
<sequence length="103" mass="12163">MNVVIISKEKYEEMVGKLNRLSDRVNEILHKREGKRLSRWMDNQEVCQQLRISPRTLQTLRDNGTLAYSQIGHKIFYKPEDVQSIVRLVEDRRKDAAYRGCSI</sequence>
<proteinExistence type="predicted"/>
<name>A0A174VXV1_PARDI</name>
<gene>
    <name evidence="2" type="ORF">ERS852560_02605</name>
</gene>
<dbReference type="AlphaFoldDB" id="A0A174VXV1"/>
<dbReference type="PANTHER" id="PTHR34585:SF22">
    <property type="entry name" value="HELIX-TURN-HELIX DOMAIN-CONTAINING PROTEIN"/>
    <property type="match status" value="1"/>
</dbReference>
<organism evidence="2 3">
    <name type="scientific">Parabacteroides distasonis</name>
    <dbReference type="NCBI Taxonomy" id="823"/>
    <lineage>
        <taxon>Bacteria</taxon>
        <taxon>Pseudomonadati</taxon>
        <taxon>Bacteroidota</taxon>
        <taxon>Bacteroidia</taxon>
        <taxon>Bacteroidales</taxon>
        <taxon>Tannerellaceae</taxon>
        <taxon>Parabacteroides</taxon>
    </lineage>
</organism>
<accession>A0A174VXV1</accession>
<dbReference type="RefSeq" id="WP_057328853.1">
    <property type="nucleotide sequence ID" value="NZ_CZBM01000011.1"/>
</dbReference>
<reference evidence="2 3" key="1">
    <citation type="submission" date="2015-09" db="EMBL/GenBank/DDBJ databases">
        <authorList>
            <consortium name="Pathogen Informatics"/>
        </authorList>
    </citation>
    <scope>NUCLEOTIDE SEQUENCE [LARGE SCALE GENOMIC DNA]</scope>
    <source>
        <strain evidence="2 3">2789STDY5834948</strain>
    </source>
</reference>
<evidence type="ECO:0000313" key="2">
    <source>
        <dbReference type="EMBL" id="CUQ39583.1"/>
    </source>
</evidence>
<protein>
    <submittedName>
        <fullName evidence="2">Helix-turn-helix domain</fullName>
    </submittedName>
</protein>
<feature type="domain" description="Helix-turn-helix" evidence="1">
    <location>
        <begin position="40"/>
        <end position="83"/>
    </location>
</feature>
<dbReference type="InterPro" id="IPR041657">
    <property type="entry name" value="HTH_17"/>
</dbReference>
<dbReference type="PANTHER" id="PTHR34585">
    <property type="match status" value="1"/>
</dbReference>
<dbReference type="SUPFAM" id="SSF46955">
    <property type="entry name" value="Putative DNA-binding domain"/>
    <property type="match status" value="1"/>
</dbReference>
<evidence type="ECO:0000313" key="3">
    <source>
        <dbReference type="Proteomes" id="UP000095332"/>
    </source>
</evidence>
<dbReference type="InterPro" id="IPR009061">
    <property type="entry name" value="DNA-bd_dom_put_sf"/>
</dbReference>
<dbReference type="EMBL" id="CZBM01000011">
    <property type="protein sequence ID" value="CUQ39583.1"/>
    <property type="molecule type" value="Genomic_DNA"/>
</dbReference>